<feature type="region of interest" description="Disordered" evidence="1">
    <location>
        <begin position="1"/>
        <end position="114"/>
    </location>
</feature>
<sequence>METSAMPTGGDLRAEAQAREAQKPSGPLEARLDDDRNREEALKNGERGQGQQGYSQPMSDTEKAKLDSLARDGVTGPAERRPDRQLEPAGQAGRTPGAQHQRDTQPTQDPERTR</sequence>
<dbReference type="RefSeq" id="WP_184802685.1">
    <property type="nucleotide sequence ID" value="NZ_JACHMY010000001.1"/>
</dbReference>
<dbReference type="AlphaFoldDB" id="A0A7W9MXQ3"/>
<organism evidence="2 3">
    <name type="scientific">Kribbella italica</name>
    <dbReference type="NCBI Taxonomy" id="1540520"/>
    <lineage>
        <taxon>Bacteria</taxon>
        <taxon>Bacillati</taxon>
        <taxon>Actinomycetota</taxon>
        <taxon>Actinomycetes</taxon>
        <taxon>Propionibacteriales</taxon>
        <taxon>Kribbellaceae</taxon>
        <taxon>Kribbella</taxon>
    </lineage>
</organism>
<feature type="compositionally biased region" description="Basic and acidic residues" evidence="1">
    <location>
        <begin position="30"/>
        <end position="46"/>
    </location>
</feature>
<feature type="compositionally biased region" description="Basic and acidic residues" evidence="1">
    <location>
        <begin position="60"/>
        <end position="70"/>
    </location>
</feature>
<evidence type="ECO:0000313" key="3">
    <source>
        <dbReference type="Proteomes" id="UP000549971"/>
    </source>
</evidence>
<protein>
    <submittedName>
        <fullName evidence="2">Uncharacterized protein</fullName>
    </submittedName>
</protein>
<dbReference type="Proteomes" id="UP000549971">
    <property type="component" value="Unassembled WGS sequence"/>
</dbReference>
<proteinExistence type="predicted"/>
<name>A0A7W9MXQ3_9ACTN</name>
<reference evidence="2 3" key="1">
    <citation type="submission" date="2020-08" db="EMBL/GenBank/DDBJ databases">
        <title>Sequencing the genomes of 1000 actinobacteria strains.</title>
        <authorList>
            <person name="Klenk H.-P."/>
        </authorList>
    </citation>
    <scope>NUCLEOTIDE SEQUENCE [LARGE SCALE GENOMIC DNA]</scope>
    <source>
        <strain evidence="2 3">DSM 28967</strain>
    </source>
</reference>
<gene>
    <name evidence="2" type="ORF">HDA39_007110</name>
</gene>
<comment type="caution">
    <text evidence="2">The sequence shown here is derived from an EMBL/GenBank/DDBJ whole genome shotgun (WGS) entry which is preliminary data.</text>
</comment>
<evidence type="ECO:0000256" key="1">
    <source>
        <dbReference type="SAM" id="MobiDB-lite"/>
    </source>
</evidence>
<keyword evidence="3" id="KW-1185">Reference proteome</keyword>
<feature type="compositionally biased region" description="Basic and acidic residues" evidence="1">
    <location>
        <begin position="12"/>
        <end position="22"/>
    </location>
</feature>
<accession>A0A7W9MXQ3</accession>
<evidence type="ECO:0000313" key="2">
    <source>
        <dbReference type="EMBL" id="MBB5840376.1"/>
    </source>
</evidence>
<dbReference type="EMBL" id="JACHMY010000001">
    <property type="protein sequence ID" value="MBB5840376.1"/>
    <property type="molecule type" value="Genomic_DNA"/>
</dbReference>